<keyword evidence="7 8" id="KW-0670">Pyruvate</keyword>
<dbReference type="NCBIfam" id="NF006667">
    <property type="entry name" value="PRK09212.1"/>
    <property type="match status" value="1"/>
</dbReference>
<evidence type="ECO:0000256" key="2">
    <source>
        <dbReference type="ARBA" id="ARBA00003906"/>
    </source>
</evidence>
<keyword evidence="6 8" id="KW-0786">Thiamine pyrophosphate</keyword>
<dbReference type="PANTHER" id="PTHR43257">
    <property type="entry name" value="PYRUVATE DEHYDROGENASE E1 COMPONENT BETA SUBUNIT"/>
    <property type="match status" value="1"/>
</dbReference>
<dbReference type="SMART" id="SM00861">
    <property type="entry name" value="Transket_pyr"/>
    <property type="match status" value="1"/>
</dbReference>
<dbReference type="SUPFAM" id="SSF52518">
    <property type="entry name" value="Thiamin diphosphate-binding fold (THDP-binding)"/>
    <property type="match status" value="2"/>
</dbReference>
<dbReference type="InterPro" id="IPR001017">
    <property type="entry name" value="DH_E1"/>
</dbReference>
<dbReference type="Pfam" id="PF00676">
    <property type="entry name" value="E1_dh"/>
    <property type="match status" value="1"/>
</dbReference>
<dbReference type="NCBIfam" id="TIGR03182">
    <property type="entry name" value="PDH_E1_alph_y"/>
    <property type="match status" value="1"/>
</dbReference>
<comment type="catalytic activity">
    <reaction evidence="8">
        <text>N(6)-[(R)-lipoyl]-L-lysyl-[protein] + pyruvate + H(+) = N(6)-[(R)-S(8)-acetyldihydrolipoyl]-L-lysyl-[protein] + CO2</text>
        <dbReference type="Rhea" id="RHEA:19189"/>
        <dbReference type="Rhea" id="RHEA-COMP:10474"/>
        <dbReference type="Rhea" id="RHEA-COMP:10478"/>
        <dbReference type="ChEBI" id="CHEBI:15361"/>
        <dbReference type="ChEBI" id="CHEBI:15378"/>
        <dbReference type="ChEBI" id="CHEBI:16526"/>
        <dbReference type="ChEBI" id="CHEBI:83099"/>
        <dbReference type="ChEBI" id="CHEBI:83111"/>
        <dbReference type="EC" id="1.2.4.1"/>
    </reaction>
</comment>
<dbReference type="Gene3D" id="3.40.50.970">
    <property type="match status" value="2"/>
</dbReference>
<dbReference type="CDD" id="cd02000">
    <property type="entry name" value="TPP_E1_PDC_ADC_BCADC"/>
    <property type="match status" value="1"/>
</dbReference>
<dbReference type="SUPFAM" id="SSF52922">
    <property type="entry name" value="TK C-terminal domain-like"/>
    <property type="match status" value="1"/>
</dbReference>
<comment type="caution">
    <text evidence="10">The sequence shown here is derived from an EMBL/GenBank/DDBJ whole genome shotgun (WGS) entry which is preliminary data.</text>
</comment>
<evidence type="ECO:0000259" key="9">
    <source>
        <dbReference type="SMART" id="SM00861"/>
    </source>
</evidence>
<dbReference type="CDD" id="cd07036">
    <property type="entry name" value="TPP_PYR_E1-PDHc-beta_like"/>
    <property type="match status" value="1"/>
</dbReference>
<dbReference type="InterPro" id="IPR009014">
    <property type="entry name" value="Transketo_C/PFOR_II"/>
</dbReference>
<dbReference type="InterPro" id="IPR029061">
    <property type="entry name" value="THDP-binding"/>
</dbReference>
<sequence>MTTKVKLDRSHVSGLLRGMIRIRRFEQKCYELYTQEKIRGFLHLYDGEEAVAVGVAAALAARDRVVSTYREHGHALARGMSMEAALAEMYGKATGCAGGRGGSMHFFDAEINLYGGNAIVGGGLPLAIGLGLGDHMQGEDRVTVCFFGDGALAEGEFHEAMNLAALWKLPVLFVLENNLYAMGTAVARAQANKDFASRAASYGMPAESVDGNDVVAVEAAARRLVEAIRTGSGPQFLECRTYRTRPHSMFDAEKYRDRTEVEEWRKRSPITRFQSWVLDNGFLHPEEVEAIEADVEAQLRNAVAACEQAPWEPVEDLTRHVVAETRPVPPEPLPPDTPTDSTYRDCCRAAITEALLRDDRVFMMGEDIGAYGGCYAVSMGLLKEFGPDRIRDTPLSEAAFTGAGIGAALAGMRPIVEIMTVNFSLLALDQILNTAATIRHMSAGQFGVPLVIRMATGAGRQLAAQHSHSLDAFFAHVPGLRVVAPATLEDARGMLATALQDPDPVIILEHVMLYNMTGKIAGNAGAVDIDRAVIRRPGRDVTVISWSYSLWKSLEAAEALAKEGVEAEVIDLRSLRPLDEATLVTSVRGTRRAVVVDEGWRTASLSAEIAARLHEACFWYLDAPVARVCSAEVPVPYPKHLEAAALPQVADIVAAVKALPGLMA</sequence>
<comment type="cofactor">
    <cofactor evidence="1 8">
        <name>thiamine diphosphate</name>
        <dbReference type="ChEBI" id="CHEBI:58937"/>
    </cofactor>
</comment>
<dbReference type="Gene3D" id="3.40.50.920">
    <property type="match status" value="1"/>
</dbReference>
<dbReference type="InterPro" id="IPR033248">
    <property type="entry name" value="Transketolase_C"/>
</dbReference>
<evidence type="ECO:0000256" key="5">
    <source>
        <dbReference type="ARBA" id="ARBA00023002"/>
    </source>
</evidence>
<comment type="function">
    <text evidence="8">The pyruvate dehydrogenase complex catalyzes the overall conversion of pyruvate to acetyl-CoA and CO(2).</text>
</comment>
<evidence type="ECO:0000256" key="3">
    <source>
        <dbReference type="ARBA" id="ARBA00011301"/>
    </source>
</evidence>
<dbReference type="EMBL" id="JAPTYD010000065">
    <property type="protein sequence ID" value="MCZ0964062.1"/>
    <property type="molecule type" value="Genomic_DNA"/>
</dbReference>
<feature type="domain" description="Transketolase-like pyrimidine-binding" evidence="9">
    <location>
        <begin position="341"/>
        <end position="516"/>
    </location>
</feature>
<protein>
    <recommendedName>
        <fullName evidence="8">Pyruvate dehydrogenase E1 component subunit alpha</fullName>
        <ecNumber evidence="8">1.2.4.1</ecNumber>
    </recommendedName>
</protein>
<comment type="function">
    <text evidence="2">E1 component of the 2-oxoglutarate dehydrogenase (OGDH) complex which catalyzes the decarboxylation of 2-oxoglutarate, the first step in the conversion of 2-oxoglutarate to succinyl-CoA and CO(2).</text>
</comment>
<evidence type="ECO:0000256" key="6">
    <source>
        <dbReference type="ARBA" id="ARBA00023052"/>
    </source>
</evidence>
<dbReference type="Proteomes" id="UP001149822">
    <property type="component" value="Unassembled WGS sequence"/>
</dbReference>
<dbReference type="Pfam" id="PF02780">
    <property type="entry name" value="Transketolase_C"/>
    <property type="match status" value="1"/>
</dbReference>
<name>A0ABT4JBW5_9RHOB</name>
<dbReference type="EC" id="1.2.4.1" evidence="8"/>
<dbReference type="PANTHER" id="PTHR43257:SF2">
    <property type="entry name" value="PYRUVATE DEHYDROGENASE E1 COMPONENT SUBUNIT BETA"/>
    <property type="match status" value="1"/>
</dbReference>
<proteinExistence type="predicted"/>
<evidence type="ECO:0000256" key="7">
    <source>
        <dbReference type="ARBA" id="ARBA00023317"/>
    </source>
</evidence>
<accession>A0ABT4JBW5</accession>
<evidence type="ECO:0000256" key="4">
    <source>
        <dbReference type="ARBA" id="ARBA00011870"/>
    </source>
</evidence>
<dbReference type="Pfam" id="PF02779">
    <property type="entry name" value="Transket_pyr"/>
    <property type="match status" value="1"/>
</dbReference>
<dbReference type="InterPro" id="IPR005475">
    <property type="entry name" value="Transketolase-like_Pyr-bd"/>
</dbReference>
<gene>
    <name evidence="8 10" type="primary">pdhA</name>
    <name evidence="10" type="ORF">OU682_20955</name>
</gene>
<reference evidence="10" key="1">
    <citation type="submission" date="2022-12" db="EMBL/GenBank/DDBJ databases">
        <title>Paracoccus sp. EF6 isolated from a lake water.</title>
        <authorList>
            <person name="Liu H."/>
        </authorList>
    </citation>
    <scope>NUCLEOTIDE SEQUENCE</scope>
    <source>
        <strain evidence="10">EF6</strain>
    </source>
</reference>
<dbReference type="InterPro" id="IPR017597">
    <property type="entry name" value="Pyrv_DH_E1_asu_subgrp-y"/>
</dbReference>
<comment type="subunit">
    <text evidence="3">Homodimer. Part of the 2-oxoglutarate dehydrogenase (OGDH) complex composed of E1 (2-oxoglutarate dehydrogenase), E2 (dihydrolipoamide succinyltransferase) and E3 (dihydrolipoamide dehydrogenase); the complex contains multiple copies of the three enzymatic components (E1, E2 and E3).</text>
</comment>
<evidence type="ECO:0000256" key="8">
    <source>
        <dbReference type="RuleBase" id="RU361139"/>
    </source>
</evidence>
<organism evidence="10 11">
    <name type="scientific">Paracoccus benzoatiresistens</name>
    <dbReference type="NCBI Taxonomy" id="2997341"/>
    <lineage>
        <taxon>Bacteria</taxon>
        <taxon>Pseudomonadati</taxon>
        <taxon>Pseudomonadota</taxon>
        <taxon>Alphaproteobacteria</taxon>
        <taxon>Rhodobacterales</taxon>
        <taxon>Paracoccaceae</taxon>
        <taxon>Paracoccus</taxon>
    </lineage>
</organism>
<evidence type="ECO:0000313" key="11">
    <source>
        <dbReference type="Proteomes" id="UP001149822"/>
    </source>
</evidence>
<evidence type="ECO:0000256" key="1">
    <source>
        <dbReference type="ARBA" id="ARBA00001964"/>
    </source>
</evidence>
<keyword evidence="11" id="KW-1185">Reference proteome</keyword>
<keyword evidence="5 8" id="KW-0560">Oxidoreductase</keyword>
<evidence type="ECO:0000313" key="10">
    <source>
        <dbReference type="EMBL" id="MCZ0964062.1"/>
    </source>
</evidence>
<comment type="subunit">
    <text evidence="4 8">Heterodimer of an alpha and a beta chain.</text>
</comment>
<dbReference type="RefSeq" id="WP_268944159.1">
    <property type="nucleotide sequence ID" value="NZ_JAPTYD010000065.1"/>
</dbReference>